<feature type="compositionally biased region" description="Pro residues" evidence="1">
    <location>
        <begin position="241"/>
        <end position="258"/>
    </location>
</feature>
<evidence type="ECO:0000256" key="1">
    <source>
        <dbReference type="SAM" id="MobiDB-lite"/>
    </source>
</evidence>
<feature type="compositionally biased region" description="Pro residues" evidence="1">
    <location>
        <begin position="204"/>
        <end position="216"/>
    </location>
</feature>
<dbReference type="KEGG" id="ccac:CcaHIS019_0702840"/>
<dbReference type="Proteomes" id="UP001233271">
    <property type="component" value="Chromosome 7b"/>
</dbReference>
<feature type="region of interest" description="Disordered" evidence="1">
    <location>
        <begin position="1"/>
        <end position="134"/>
    </location>
</feature>
<feature type="compositionally biased region" description="Basic and acidic residues" evidence="1">
    <location>
        <begin position="14"/>
        <end position="68"/>
    </location>
</feature>
<dbReference type="RefSeq" id="XP_060459968.1">
    <property type="nucleotide sequence ID" value="XM_060603701.1"/>
</dbReference>
<reference evidence="2" key="1">
    <citation type="journal article" date="2023" name="BMC Genomics">
        <title>Chromosome-level genome assemblies of Cutaneotrichosporon spp. (Trichosporonales, Basidiomycota) reveal imbalanced evolution between nucleotide sequences and chromosome synteny.</title>
        <authorList>
            <person name="Kobayashi Y."/>
            <person name="Kayamori A."/>
            <person name="Aoki K."/>
            <person name="Shiwa Y."/>
            <person name="Matsutani M."/>
            <person name="Fujita N."/>
            <person name="Sugita T."/>
            <person name="Iwasaki W."/>
            <person name="Tanaka N."/>
            <person name="Takashima M."/>
        </authorList>
    </citation>
    <scope>NUCLEOTIDE SEQUENCE</scope>
    <source>
        <strain evidence="2">HIS019</strain>
    </source>
</reference>
<organism evidence="2 3">
    <name type="scientific">Cutaneotrichosporon cavernicola</name>
    <dbReference type="NCBI Taxonomy" id="279322"/>
    <lineage>
        <taxon>Eukaryota</taxon>
        <taxon>Fungi</taxon>
        <taxon>Dikarya</taxon>
        <taxon>Basidiomycota</taxon>
        <taxon>Agaricomycotina</taxon>
        <taxon>Tremellomycetes</taxon>
        <taxon>Trichosporonales</taxon>
        <taxon>Trichosporonaceae</taxon>
        <taxon>Cutaneotrichosporon</taxon>
    </lineage>
</organism>
<feature type="compositionally biased region" description="Basic and acidic residues" evidence="1">
    <location>
        <begin position="101"/>
        <end position="114"/>
    </location>
</feature>
<accession>A0AA48L9Z4</accession>
<feature type="region of interest" description="Disordered" evidence="1">
    <location>
        <begin position="148"/>
        <end position="221"/>
    </location>
</feature>
<feature type="compositionally biased region" description="Acidic residues" evidence="1">
    <location>
        <begin position="272"/>
        <end position="290"/>
    </location>
</feature>
<keyword evidence="3" id="KW-1185">Reference proteome</keyword>
<dbReference type="AlphaFoldDB" id="A0AA48L9Z4"/>
<evidence type="ECO:0000313" key="3">
    <source>
        <dbReference type="Proteomes" id="UP001233271"/>
    </source>
</evidence>
<protein>
    <recommendedName>
        <fullName evidence="4">Myb-like domain-containing protein</fullName>
    </recommendedName>
</protein>
<name>A0AA48L9Z4_9TREE</name>
<sequence>METEESRAAGAFDKPNHGKDKGEDKDKSHGEKHKSSDNTKDKPSDGTKDKPSDGTKDVIKDKHRDNGKPRHKSHKHKSKSKHSNRSSKPDKDRGSKRKRSEHVEMSEKRRDKLPACRAPTPEPTLPPTDWDDGTWLCGVPPEITHKLMRMVSQYSPSQHIEGKRRRSSNSKSEGSRKSHVSRVPREPIGEAVPVLPATPVIISPTPPTSIAPPRAAPPAINVPCLAPVTLTPAPASATRALPPPPRDSALAPPTPAPRHGPWDSESQSQLEPEPEHEPEPEDPGNDDDSDFIQLIKFEVDENGDIMRPATPEYDELDSSDDEKPEIEVIVISDDDGPVRKQPRAGPSGRRGRTRAVHPNYQASTLPTHARSNPTHQIPVRTRTERYWKRWTAKELLDLHAAALTDAPNRFANAVPGRTARQCESTWRNTIYPAIVKMLEERGRG</sequence>
<feature type="compositionally biased region" description="Basic residues" evidence="1">
    <location>
        <begin position="69"/>
        <end position="85"/>
    </location>
</feature>
<evidence type="ECO:0008006" key="4">
    <source>
        <dbReference type="Google" id="ProtNLM"/>
    </source>
</evidence>
<evidence type="ECO:0000313" key="2">
    <source>
        <dbReference type="EMBL" id="BEI94703.1"/>
    </source>
</evidence>
<feature type="region of interest" description="Disordered" evidence="1">
    <location>
        <begin position="234"/>
        <end position="354"/>
    </location>
</feature>
<feature type="compositionally biased region" description="Acidic residues" evidence="1">
    <location>
        <begin position="312"/>
        <end position="324"/>
    </location>
</feature>
<gene>
    <name evidence="2" type="ORF">CcaverHIS019_0702840</name>
</gene>
<dbReference type="EMBL" id="AP028219">
    <property type="protein sequence ID" value="BEI94703.1"/>
    <property type="molecule type" value="Genomic_DNA"/>
</dbReference>
<dbReference type="GeneID" id="85498573"/>
<proteinExistence type="predicted"/>